<comment type="caution">
    <text evidence="2">The sequence shown here is derived from an EMBL/GenBank/DDBJ whole genome shotgun (WGS) entry which is preliminary data.</text>
</comment>
<keyword evidence="10" id="KW-1185">Reference proteome</keyword>
<dbReference type="Proteomes" id="UP000433483">
    <property type="component" value="Unassembled WGS sequence"/>
</dbReference>
<evidence type="ECO:0000313" key="7">
    <source>
        <dbReference type="EMBL" id="KAE9329413.1"/>
    </source>
</evidence>
<dbReference type="Proteomes" id="UP000429523">
    <property type="component" value="Unassembled WGS sequence"/>
</dbReference>
<dbReference type="EMBL" id="QXGE01000020">
    <property type="protein sequence ID" value="KAE9329413.1"/>
    <property type="molecule type" value="Genomic_DNA"/>
</dbReference>
<protein>
    <submittedName>
        <fullName evidence="2">Uncharacterized protein</fullName>
    </submittedName>
</protein>
<dbReference type="EMBL" id="QXFY01000022">
    <property type="protein sequence ID" value="KAE9361491.1"/>
    <property type="molecule type" value="Genomic_DNA"/>
</dbReference>
<dbReference type="Proteomes" id="UP000437068">
    <property type="component" value="Unassembled WGS sequence"/>
</dbReference>
<dbReference type="EMBL" id="QXGA01000020">
    <property type="protein sequence ID" value="KAE9155141.1"/>
    <property type="molecule type" value="Genomic_DNA"/>
</dbReference>
<dbReference type="Proteomes" id="UP000476176">
    <property type="component" value="Unassembled WGS sequence"/>
</dbReference>
<evidence type="ECO:0000313" key="6">
    <source>
        <dbReference type="EMBL" id="KAE9257164.1"/>
    </source>
</evidence>
<dbReference type="Proteomes" id="UP000440367">
    <property type="component" value="Unassembled WGS sequence"/>
</dbReference>
<evidence type="ECO:0000313" key="3">
    <source>
        <dbReference type="EMBL" id="KAE9155141.1"/>
    </source>
</evidence>
<dbReference type="Proteomes" id="UP000440732">
    <property type="component" value="Unassembled WGS sequence"/>
</dbReference>
<evidence type="ECO:0000313" key="12">
    <source>
        <dbReference type="Proteomes" id="UP000440367"/>
    </source>
</evidence>
<sequence length="68" mass="7402">MQDNSTRWCGTTSAVIGLQPSRRAKPSNKVAAGSDLRHEQHVTIKHFSIGTGLPRAWLVSGSSWCLLV</sequence>
<evidence type="ECO:0000313" key="16">
    <source>
        <dbReference type="Proteomes" id="UP000486351"/>
    </source>
</evidence>
<organism evidence="2 14">
    <name type="scientific">Phytophthora fragariae</name>
    <dbReference type="NCBI Taxonomy" id="53985"/>
    <lineage>
        <taxon>Eukaryota</taxon>
        <taxon>Sar</taxon>
        <taxon>Stramenopiles</taxon>
        <taxon>Oomycota</taxon>
        <taxon>Peronosporomycetes</taxon>
        <taxon>Peronosporales</taxon>
        <taxon>Peronosporaceae</taxon>
        <taxon>Phytophthora</taxon>
    </lineage>
</organism>
<dbReference type="AlphaFoldDB" id="A0A6A3MFR0"/>
<name>A0A6A3MFR0_9STRA</name>
<dbReference type="EMBL" id="QXGC01000018">
    <property type="protein sequence ID" value="KAE9254887.1"/>
    <property type="molecule type" value="Genomic_DNA"/>
</dbReference>
<accession>A0A6A3MFR0</accession>
<dbReference type="EMBL" id="QXGD01000030">
    <property type="protein sequence ID" value="KAE9257164.1"/>
    <property type="molecule type" value="Genomic_DNA"/>
</dbReference>
<evidence type="ECO:0000313" key="1">
    <source>
        <dbReference type="EMBL" id="KAE8949343.1"/>
    </source>
</evidence>
<evidence type="ECO:0000313" key="10">
    <source>
        <dbReference type="Proteomes" id="UP000433483"/>
    </source>
</evidence>
<dbReference type="Proteomes" id="UP000486351">
    <property type="component" value="Unassembled WGS sequence"/>
</dbReference>
<dbReference type="EMBL" id="QXFW01000015">
    <property type="protein sequence ID" value="KAE9030392.1"/>
    <property type="molecule type" value="Genomic_DNA"/>
</dbReference>
<evidence type="ECO:0000313" key="2">
    <source>
        <dbReference type="EMBL" id="KAE9030392.1"/>
    </source>
</evidence>
<proteinExistence type="predicted"/>
<evidence type="ECO:0000313" key="14">
    <source>
        <dbReference type="Proteomes" id="UP000460718"/>
    </source>
</evidence>
<dbReference type="EMBL" id="QXGF01000024">
    <property type="protein sequence ID" value="KAE8949343.1"/>
    <property type="molecule type" value="Genomic_DNA"/>
</dbReference>
<evidence type="ECO:0000313" key="8">
    <source>
        <dbReference type="EMBL" id="KAE9361491.1"/>
    </source>
</evidence>
<evidence type="ECO:0000313" key="15">
    <source>
        <dbReference type="Proteomes" id="UP000476176"/>
    </source>
</evidence>
<evidence type="ECO:0000313" key="13">
    <source>
        <dbReference type="Proteomes" id="UP000440732"/>
    </source>
</evidence>
<reference evidence="14 15" key="1">
    <citation type="submission" date="2018-09" db="EMBL/GenBank/DDBJ databases">
        <title>Genomic investigation of the strawberry pathogen Phytophthora fragariae indicates pathogenicity is determined by transcriptional variation in three key races.</title>
        <authorList>
            <person name="Adams T.M."/>
            <person name="Armitage A.D."/>
            <person name="Sobczyk M.K."/>
            <person name="Bates H.J."/>
            <person name="Dunwell J.M."/>
            <person name="Nellist C.F."/>
            <person name="Harrison R.J."/>
        </authorList>
    </citation>
    <scope>NUCLEOTIDE SEQUENCE [LARGE SCALE GENOMIC DNA]</scope>
    <source>
        <strain evidence="7 11">A4</strain>
        <strain evidence="6 12">BC-1</strain>
        <strain evidence="5 15">BC-23</strain>
        <strain evidence="4 10">NOV-27</strain>
        <strain evidence="3 13">NOV-5</strain>
        <strain evidence="8 16">NOV-77</strain>
        <strain evidence="1 9">NOV-9</strain>
        <strain evidence="2 14">SCRP245</strain>
    </source>
</reference>
<dbReference type="Proteomes" id="UP000460718">
    <property type="component" value="Unassembled WGS sequence"/>
</dbReference>
<dbReference type="EMBL" id="QXGB01000024">
    <property type="protein sequence ID" value="KAE9236457.1"/>
    <property type="molecule type" value="Genomic_DNA"/>
</dbReference>
<evidence type="ECO:0000313" key="5">
    <source>
        <dbReference type="EMBL" id="KAE9254887.1"/>
    </source>
</evidence>
<evidence type="ECO:0000313" key="9">
    <source>
        <dbReference type="Proteomes" id="UP000429523"/>
    </source>
</evidence>
<evidence type="ECO:0000313" key="11">
    <source>
        <dbReference type="Proteomes" id="UP000437068"/>
    </source>
</evidence>
<evidence type="ECO:0000313" key="4">
    <source>
        <dbReference type="EMBL" id="KAE9236457.1"/>
    </source>
</evidence>
<gene>
    <name evidence="7" type="ORF">PF001_g900</name>
    <name evidence="6" type="ORF">PF002_g1279</name>
    <name evidence="5" type="ORF">PF004_g812</name>
    <name evidence="4" type="ORF">PF005_g1071</name>
    <name evidence="3" type="ORF">PF006_g872</name>
    <name evidence="8" type="ORF">PF008_g962</name>
    <name evidence="1" type="ORF">PF009_g1086</name>
    <name evidence="2" type="ORF">PF011_g656</name>
</gene>